<dbReference type="GO" id="GO:0034272">
    <property type="term" value="C:phosphatidylinositol 3-kinase complex, class III, type II"/>
    <property type="evidence" value="ECO:0007669"/>
    <property type="project" value="TreeGrafter"/>
</dbReference>
<dbReference type="InterPro" id="IPR055231">
    <property type="entry name" value="2AA_helical"/>
</dbReference>
<organism evidence="13 14">
    <name type="scientific">Mucor circinelloides f. lusitanicus</name>
    <name type="common">Mucor racemosus var. lusitanicus</name>
    <dbReference type="NCBI Taxonomy" id="29924"/>
    <lineage>
        <taxon>Eukaryota</taxon>
        <taxon>Fungi</taxon>
        <taxon>Fungi incertae sedis</taxon>
        <taxon>Mucoromycota</taxon>
        <taxon>Mucoromycotina</taxon>
        <taxon>Mucoromycetes</taxon>
        <taxon>Mucorales</taxon>
        <taxon>Mucorineae</taxon>
        <taxon>Mucoraceae</taxon>
        <taxon>Mucor</taxon>
    </lineage>
</organism>
<dbReference type="Pfam" id="PF22956">
    <property type="entry name" value="VPS15-like_hel"/>
    <property type="match status" value="1"/>
</dbReference>
<dbReference type="EMBL" id="JAAECE010000002">
    <property type="protein sequence ID" value="KAF1804410.1"/>
    <property type="molecule type" value="Genomic_DNA"/>
</dbReference>
<dbReference type="InterPro" id="IPR016024">
    <property type="entry name" value="ARM-type_fold"/>
</dbReference>
<evidence type="ECO:0000256" key="6">
    <source>
        <dbReference type="ARBA" id="ARBA00022741"/>
    </source>
</evidence>
<dbReference type="EC" id="2.7.11.1" evidence="1"/>
<dbReference type="PROSITE" id="PS00108">
    <property type="entry name" value="PROTEIN_KINASE_ST"/>
    <property type="match status" value="1"/>
</dbReference>
<dbReference type="SMART" id="SM00220">
    <property type="entry name" value="S_TKc"/>
    <property type="match status" value="1"/>
</dbReference>
<dbReference type="Gene3D" id="1.25.10.10">
    <property type="entry name" value="Leucine-rich Repeat Variant"/>
    <property type="match status" value="2"/>
</dbReference>
<dbReference type="Pfam" id="PF00069">
    <property type="entry name" value="Pkinase"/>
    <property type="match status" value="1"/>
</dbReference>
<feature type="repeat" description="WD" evidence="10">
    <location>
        <begin position="1442"/>
        <end position="1459"/>
    </location>
</feature>
<evidence type="ECO:0000256" key="2">
    <source>
        <dbReference type="ARBA" id="ARBA00022527"/>
    </source>
</evidence>
<keyword evidence="2" id="KW-0723">Serine/threonine-protein kinase</keyword>
<evidence type="ECO:0000256" key="1">
    <source>
        <dbReference type="ARBA" id="ARBA00012513"/>
    </source>
</evidence>
<dbReference type="PROSITE" id="PS50077">
    <property type="entry name" value="HEAT_REPEAT"/>
    <property type="match status" value="1"/>
</dbReference>
<gene>
    <name evidence="13" type="ORF">FB192DRAFT_1357554</name>
</gene>
<comment type="caution">
    <text evidence="13">The sequence shown here is derived from an EMBL/GenBank/DDBJ whole genome shotgun (WGS) entry which is preliminary data.</text>
</comment>
<dbReference type="GO" id="GO:0005524">
    <property type="term" value="F:ATP binding"/>
    <property type="evidence" value="ECO:0007669"/>
    <property type="project" value="UniProtKB-KW"/>
</dbReference>
<keyword evidence="4" id="KW-0808">Transferase</keyword>
<feature type="repeat" description="HEAT" evidence="9">
    <location>
        <begin position="475"/>
        <end position="507"/>
    </location>
</feature>
<sequence>MGNNISNFTDIAAIGNYVSELGDVSFEKNLGKARFMKTLRGKHNDGYVVIKLYIKPESGQNLAKQVKRTKEEYKALKDVPNAFYFQRVKETDRASYLVRPYLYSSLYDRISTRPFLTLIEKKWIAYQLLRGIADSHAKNVYHGDIKTENVLVTSWNWAYLVDYAFYKPTYLPENNPADFSFFFDTSHRRTCYIAPERFYKAGTDIDQRLKTMTDNDMSSELTPEMDVFSVGCVIAELFLEGTPPFTLPQLFKYRSGEYSPNASLDQIEDEHIRDMVKHMIQIDPAKRLSAQDYLTQWHGKAFPHYFYSFLYQYMSTFVEKFEHQPPTQPQSKIMSEISAAYPNANSRKLTDADGKMERMFYDFEKIMYFISVPCQDVLDGDGRKKRNDSMTASSILLPPTSNIPNYSAQDASINDDDNDSPNAVHTPDEEGSLILLSYVCSLLRNTLYPSSKLKAMDILLALAERLPDDVKLDRLVPYLVELLKDNAALVRANAIKTLTKVLCMVESISPINARIFPEYIIPSIELFARDEDVLVRLTYASCIALLAETALRFLEMTQLLKADNIYPHHQDMDSEDLDFESAYDTSLDDLHTTIQNQTSILLADPESSVKRALLTNITCLCVFFGRQKANDILLSHMITYLNDKDWMLRSAFFESVKGVGTFVGSKSLETYILPLMVQSLADAEEFVVENVLNSLTSLSDLGLFQKMKIWELTSIIWPLICHPNTWIRNAAVGFISSSVKHLPKTDLWCIIYPMIRPFLRSDIAQVNEESLLQNIETPISRQVYEQAILWATKATVKSKFWKQQIIKPAKDVNTSSASNKSSRMGATENPLQAVMLNSTMNSSDYNETSTEDEVFLDKLRNLGMTIEEEEKLRYMRDFIYKASKSKLSRPKMDNDANANKGEIQLKNLNITPHTAFLPDLSNKRTWQYKKQHALPKKLDRAKSAVAPTTSLLSAPSREDLCKLNRIASQPHVQAISPSIVDKENHNHYHRSSSIPIKGGNSHHHRPLHSPIPSPSDYSFGAASLPKSLERPKSIILTMDAIKSKQGKSEPVELSILSHSAPKSKAKSSSTADEPDKSTPPLEVSSIGYAHLQKLFDKTAMEAFPALITEFSEDVLLSNRLKKLSSVWALNVSSKWKPEGNLVAHYTEHTAAINQLDISFDRLLFASCSDDGSVRIWDCSRLERNVTNRSRASYSQQGGRIKCLTFIQDTHSIAAASDNGSIHVFRADIQSGSIPLKFGKCIPLREYQLVDEYALILKHFTSNASNTMKGAKSMLMFATTKCCIYTLDLLTMEILCKLQNPVSHGVITSMVTGPNHTWLLVGTMRGILTLYDLRFQIPLKSWLHPSKSRISSLVLITDPRDHDRHLVRIASGRNEISTWDIEHLTCLEVFAVKSGDEKTAGVFVESYKALEVPTDTAILSSAFTNNESNLVENSIRAIVSPKDSHFMITGGTDRKIRFWDTARIENSCVVLGLDMEEPKPRYSTNVYDKMKVHFEFTQINRNNQHHQVANVGSRTSFNTNQSNSNNVITQQHHLMRNHTDAITDIIITAAPYSMIISGDRDGVIKIVS</sequence>
<dbReference type="InterPro" id="IPR011009">
    <property type="entry name" value="Kinase-like_dom_sf"/>
</dbReference>
<evidence type="ECO:0000313" key="13">
    <source>
        <dbReference type="EMBL" id="KAF1804410.1"/>
    </source>
</evidence>
<dbReference type="Proteomes" id="UP000469890">
    <property type="component" value="Unassembled WGS sequence"/>
</dbReference>
<dbReference type="Pfam" id="PF00400">
    <property type="entry name" value="WD40"/>
    <property type="match status" value="2"/>
</dbReference>
<dbReference type="PROSITE" id="PS50294">
    <property type="entry name" value="WD_REPEATS_REGION"/>
    <property type="match status" value="1"/>
</dbReference>
<keyword evidence="3 10" id="KW-0853">WD repeat</keyword>
<dbReference type="PANTHER" id="PTHR17583:SF0">
    <property type="entry name" value="PHOSPHOINOSITIDE 3-KINASE REGULATORY SUBUNIT 4"/>
    <property type="match status" value="1"/>
</dbReference>
<dbReference type="InterPro" id="IPR015943">
    <property type="entry name" value="WD40/YVTN_repeat-like_dom_sf"/>
</dbReference>
<dbReference type="SMART" id="SM00320">
    <property type="entry name" value="WD40"/>
    <property type="match status" value="5"/>
</dbReference>
<dbReference type="SUPFAM" id="SSF48371">
    <property type="entry name" value="ARM repeat"/>
    <property type="match status" value="1"/>
</dbReference>
<dbReference type="SUPFAM" id="SSF56112">
    <property type="entry name" value="Protein kinase-like (PK-like)"/>
    <property type="match status" value="1"/>
</dbReference>
<dbReference type="InterPro" id="IPR021133">
    <property type="entry name" value="HEAT_type_2"/>
</dbReference>
<dbReference type="GO" id="GO:0005770">
    <property type="term" value="C:late endosome"/>
    <property type="evidence" value="ECO:0007669"/>
    <property type="project" value="TreeGrafter"/>
</dbReference>
<feature type="region of interest" description="Disordered" evidence="11">
    <location>
        <begin position="393"/>
        <end position="426"/>
    </location>
</feature>
<keyword evidence="6" id="KW-0547">Nucleotide-binding</keyword>
<evidence type="ECO:0000256" key="3">
    <source>
        <dbReference type="ARBA" id="ARBA00022574"/>
    </source>
</evidence>
<dbReference type="FunFam" id="1.10.510.10:FF:000497">
    <property type="entry name" value="Phosphoinositide 3-kinase regulatory subunit"/>
    <property type="match status" value="1"/>
</dbReference>
<evidence type="ECO:0000256" key="11">
    <source>
        <dbReference type="SAM" id="MobiDB-lite"/>
    </source>
</evidence>
<keyword evidence="5" id="KW-0677">Repeat</keyword>
<dbReference type="InterPro" id="IPR011989">
    <property type="entry name" value="ARM-like"/>
</dbReference>
<dbReference type="InterPro" id="IPR008271">
    <property type="entry name" value="Ser/Thr_kinase_AS"/>
</dbReference>
<evidence type="ECO:0000256" key="5">
    <source>
        <dbReference type="ARBA" id="ARBA00022737"/>
    </source>
</evidence>
<reference evidence="13 14" key="1">
    <citation type="submission" date="2019-09" db="EMBL/GenBank/DDBJ databases">
        <authorList>
            <consortium name="DOE Joint Genome Institute"/>
            <person name="Mondo S.J."/>
            <person name="Navarro-Mendoza M.I."/>
            <person name="Perez-Arques C."/>
            <person name="Panchal S."/>
            <person name="Nicolas F.E."/>
            <person name="Ganguly P."/>
            <person name="Pangilinan J."/>
            <person name="Grigoriev I."/>
            <person name="Heitman J."/>
            <person name="Sanya K."/>
            <person name="Garre V."/>
        </authorList>
    </citation>
    <scope>NUCLEOTIDE SEQUENCE [LARGE SCALE GENOMIC DNA]</scope>
    <source>
        <strain evidence="13 14">MU402</strain>
    </source>
</reference>
<dbReference type="GO" id="GO:0006623">
    <property type="term" value="P:protein targeting to vacuole"/>
    <property type="evidence" value="ECO:0007669"/>
    <property type="project" value="TreeGrafter"/>
</dbReference>
<dbReference type="FunFam" id="1.25.10.10:FF:000342">
    <property type="entry name" value="Serine/threonine-protein kinase VPS15"/>
    <property type="match status" value="1"/>
</dbReference>
<feature type="region of interest" description="Disordered" evidence="11">
    <location>
        <begin position="986"/>
        <end position="1014"/>
    </location>
</feature>
<dbReference type="GO" id="GO:0016236">
    <property type="term" value="P:macroautophagy"/>
    <property type="evidence" value="ECO:0007669"/>
    <property type="project" value="InterPro"/>
</dbReference>
<evidence type="ECO:0000256" key="4">
    <source>
        <dbReference type="ARBA" id="ARBA00022679"/>
    </source>
</evidence>
<dbReference type="InterPro" id="IPR000719">
    <property type="entry name" value="Prot_kinase_dom"/>
</dbReference>
<protein>
    <recommendedName>
        <fullName evidence="1">non-specific serine/threonine protein kinase</fullName>
        <ecNumber evidence="1">2.7.11.1</ecNumber>
    </recommendedName>
</protein>
<feature type="compositionally biased region" description="Polar residues" evidence="11">
    <location>
        <begin position="393"/>
        <end position="412"/>
    </location>
</feature>
<proteinExistence type="predicted"/>
<dbReference type="GO" id="GO:0004674">
    <property type="term" value="F:protein serine/threonine kinase activity"/>
    <property type="evidence" value="ECO:0007669"/>
    <property type="project" value="UniProtKB-KW"/>
</dbReference>
<dbReference type="InterPro" id="IPR001680">
    <property type="entry name" value="WD40_rpt"/>
</dbReference>
<accession>A0A8H4F4C7</accession>
<dbReference type="InterPro" id="IPR036322">
    <property type="entry name" value="WD40_repeat_dom_sf"/>
</dbReference>
<evidence type="ECO:0000256" key="8">
    <source>
        <dbReference type="ARBA" id="ARBA00022840"/>
    </source>
</evidence>
<dbReference type="GO" id="GO:0071561">
    <property type="term" value="C:nucleus-vacuole junction"/>
    <property type="evidence" value="ECO:0007669"/>
    <property type="project" value="TreeGrafter"/>
</dbReference>
<dbReference type="GO" id="GO:0045324">
    <property type="term" value="P:late endosome to vacuole transport"/>
    <property type="evidence" value="ECO:0007669"/>
    <property type="project" value="InterPro"/>
</dbReference>
<keyword evidence="7" id="KW-0418">Kinase</keyword>
<dbReference type="CDD" id="cd13980">
    <property type="entry name" value="STKc_Vps15"/>
    <property type="match status" value="1"/>
</dbReference>
<feature type="repeat" description="WD" evidence="10">
    <location>
        <begin position="1145"/>
        <end position="1177"/>
    </location>
</feature>
<dbReference type="Gene3D" id="2.130.10.10">
    <property type="entry name" value="YVTN repeat-like/Quinoprotein amine dehydrogenase"/>
    <property type="match status" value="2"/>
</dbReference>
<feature type="domain" description="Protein kinase" evidence="12">
    <location>
        <begin position="24"/>
        <end position="307"/>
    </location>
</feature>
<dbReference type="GO" id="GO:0034271">
    <property type="term" value="C:phosphatidylinositol 3-kinase complex, class III, type I"/>
    <property type="evidence" value="ECO:0007669"/>
    <property type="project" value="TreeGrafter"/>
</dbReference>
<dbReference type="Gene3D" id="1.10.510.10">
    <property type="entry name" value="Transferase(Phosphotransferase) domain 1"/>
    <property type="match status" value="1"/>
</dbReference>
<dbReference type="PROSITE" id="PS50011">
    <property type="entry name" value="PROTEIN_KINASE_DOM"/>
    <property type="match status" value="1"/>
</dbReference>
<feature type="compositionally biased region" description="Low complexity" evidence="11">
    <location>
        <begin position="1057"/>
        <end position="1071"/>
    </location>
</feature>
<keyword evidence="8" id="KW-0067">ATP-binding</keyword>
<evidence type="ECO:0000259" key="12">
    <source>
        <dbReference type="PROSITE" id="PS50011"/>
    </source>
</evidence>
<evidence type="ECO:0000313" key="14">
    <source>
        <dbReference type="Proteomes" id="UP000469890"/>
    </source>
</evidence>
<dbReference type="SUPFAM" id="SSF50978">
    <property type="entry name" value="WD40 repeat-like"/>
    <property type="match status" value="1"/>
</dbReference>
<dbReference type="InterPro" id="IPR045162">
    <property type="entry name" value="Vps15-like"/>
</dbReference>
<evidence type="ECO:0000256" key="7">
    <source>
        <dbReference type="ARBA" id="ARBA00022777"/>
    </source>
</evidence>
<dbReference type="PANTHER" id="PTHR17583">
    <property type="entry name" value="PHOSPHOINOSITIDE 3-KINASE REGULATORY SUBUNIT 4"/>
    <property type="match status" value="1"/>
</dbReference>
<name>A0A8H4F4C7_MUCCL</name>
<evidence type="ECO:0000256" key="10">
    <source>
        <dbReference type="PROSITE-ProRule" id="PRU00221"/>
    </source>
</evidence>
<feature type="region of interest" description="Disordered" evidence="11">
    <location>
        <begin position="1055"/>
        <end position="1082"/>
    </location>
</feature>
<dbReference type="PROSITE" id="PS50082">
    <property type="entry name" value="WD_REPEATS_2"/>
    <property type="match status" value="2"/>
</dbReference>
<evidence type="ECO:0000256" key="9">
    <source>
        <dbReference type="PROSITE-ProRule" id="PRU00103"/>
    </source>
</evidence>